<evidence type="ECO:0000313" key="4">
    <source>
        <dbReference type="EMBL" id="SNZ15599.1"/>
    </source>
</evidence>
<dbReference type="Gene3D" id="1.20.140.10">
    <property type="entry name" value="Butyryl-CoA Dehydrogenase, subunit A, domain 3"/>
    <property type="match status" value="1"/>
</dbReference>
<protein>
    <submittedName>
        <fullName evidence="4">Dibenzothiophene monooxygenase</fullName>
    </submittedName>
</protein>
<sequence>MCINQSNDEAVLSKNYSKDGERKITLETTIVNESAQYLKTAELLSQAFGTDAAARDRAGGTAKAQRDALRDSGLLKLPIPKEYGGEGQPWSLVLRIVRELAKTDAALGHLYGYHAFQTVLPHIAGTAKQKEYFYKESAANNWFWGNSSNPIEPSLIGERVGDAFVVNGHNTFSTGAKDSDRLAITWYDNPEKTTLYIGIIPTARGGITIHDDWDGMGQRQTDSGSVTFENVLVEADEIIDLTESKGTPFATFDAILSQIVLANVFVGSAEGALEEAKKYTSNKSRPWYLTDYEKATDDPFIQRSYGEFWIDIQAAVQLVEKAGNKVDEAWSRDRSLTKEERGDTVLLTGAANAFGTKVALNITSSIFQVMGARSATRKNNFDRFWRNVRTHSLHNPIEYKRKNIGHWVLTGEYPTPTVYS</sequence>
<dbReference type="Pfam" id="PF08028">
    <property type="entry name" value="Acyl-CoA_dh_2"/>
    <property type="match status" value="1"/>
</dbReference>
<accession>A0A285P1J7</accession>
<gene>
    <name evidence="4" type="ORF">SAMN05421503_2676</name>
</gene>
<evidence type="ECO:0000259" key="2">
    <source>
        <dbReference type="Pfam" id="PF02771"/>
    </source>
</evidence>
<evidence type="ECO:0000313" key="5">
    <source>
        <dbReference type="Proteomes" id="UP000219356"/>
    </source>
</evidence>
<dbReference type="InterPro" id="IPR013107">
    <property type="entry name" value="Acyl-CoA_DH_C"/>
</dbReference>
<dbReference type="InterPro" id="IPR013786">
    <property type="entry name" value="AcylCoA_DH/ox_N"/>
</dbReference>
<feature type="domain" description="Acyl-CoA dehydrogenase/oxidase N-terminal" evidence="2">
    <location>
        <begin position="50"/>
        <end position="138"/>
    </location>
</feature>
<proteinExistence type="predicted"/>
<dbReference type="InterPro" id="IPR046373">
    <property type="entry name" value="Acyl-CoA_Oxase/DH_mid-dom_sf"/>
</dbReference>
<dbReference type="SUPFAM" id="SSF56645">
    <property type="entry name" value="Acyl-CoA dehydrogenase NM domain-like"/>
    <property type="match status" value="1"/>
</dbReference>
<dbReference type="InterPro" id="IPR009100">
    <property type="entry name" value="AcylCoA_DH/oxidase_NM_dom_sf"/>
</dbReference>
<dbReference type="Pfam" id="PF02771">
    <property type="entry name" value="Acyl-CoA_dh_N"/>
    <property type="match status" value="1"/>
</dbReference>
<dbReference type="GO" id="GO:0008470">
    <property type="term" value="F:3-methylbutanoyl-CoA dehydrogenase activity"/>
    <property type="evidence" value="ECO:0007669"/>
    <property type="project" value="TreeGrafter"/>
</dbReference>
<dbReference type="GO" id="GO:0006552">
    <property type="term" value="P:L-leucine catabolic process"/>
    <property type="evidence" value="ECO:0007669"/>
    <property type="project" value="TreeGrafter"/>
</dbReference>
<dbReference type="Gene3D" id="2.40.110.10">
    <property type="entry name" value="Butyryl-CoA Dehydrogenase, subunit A, domain 2"/>
    <property type="match status" value="1"/>
</dbReference>
<dbReference type="SUPFAM" id="SSF47203">
    <property type="entry name" value="Acyl-CoA dehydrogenase C-terminal domain-like"/>
    <property type="match status" value="1"/>
</dbReference>
<dbReference type="PANTHER" id="PTHR43884">
    <property type="entry name" value="ACYL-COA DEHYDROGENASE"/>
    <property type="match status" value="1"/>
</dbReference>
<name>A0A285P1J7_9BACI</name>
<organism evidence="4 5">
    <name type="scientific">Terribacillus aidingensis</name>
    <dbReference type="NCBI Taxonomy" id="586416"/>
    <lineage>
        <taxon>Bacteria</taxon>
        <taxon>Bacillati</taxon>
        <taxon>Bacillota</taxon>
        <taxon>Bacilli</taxon>
        <taxon>Bacillales</taxon>
        <taxon>Bacillaceae</taxon>
        <taxon>Terribacillus</taxon>
    </lineage>
</organism>
<dbReference type="RefSeq" id="WP_342748984.1">
    <property type="nucleotide sequence ID" value="NZ_OBEK01000004.1"/>
</dbReference>
<dbReference type="Proteomes" id="UP000219356">
    <property type="component" value="Unassembled WGS sequence"/>
</dbReference>
<keyword evidence="4" id="KW-0503">Monooxygenase</keyword>
<dbReference type="InterPro" id="IPR036250">
    <property type="entry name" value="AcylCo_DH-like_C"/>
</dbReference>
<dbReference type="GO" id="GO:0004497">
    <property type="term" value="F:monooxygenase activity"/>
    <property type="evidence" value="ECO:0007669"/>
    <property type="project" value="UniProtKB-KW"/>
</dbReference>
<dbReference type="EMBL" id="OBEK01000004">
    <property type="protein sequence ID" value="SNZ15599.1"/>
    <property type="molecule type" value="Genomic_DNA"/>
</dbReference>
<dbReference type="GO" id="GO:0050660">
    <property type="term" value="F:flavin adenine dinucleotide binding"/>
    <property type="evidence" value="ECO:0007669"/>
    <property type="project" value="InterPro"/>
</dbReference>
<dbReference type="PANTHER" id="PTHR43884:SF12">
    <property type="entry name" value="ISOVALERYL-COA DEHYDROGENASE, MITOCHONDRIAL-RELATED"/>
    <property type="match status" value="1"/>
</dbReference>
<dbReference type="Gene3D" id="1.10.540.10">
    <property type="entry name" value="Acyl-CoA dehydrogenase/oxidase, N-terminal domain"/>
    <property type="match status" value="1"/>
</dbReference>
<feature type="domain" description="Acyl-CoA dehydrogenase C-terminal" evidence="3">
    <location>
        <begin position="259"/>
        <end position="395"/>
    </location>
</feature>
<keyword evidence="5" id="KW-1185">Reference proteome</keyword>
<evidence type="ECO:0000256" key="1">
    <source>
        <dbReference type="ARBA" id="ARBA00023002"/>
    </source>
</evidence>
<keyword evidence="1" id="KW-0560">Oxidoreductase</keyword>
<dbReference type="AlphaFoldDB" id="A0A285P1J7"/>
<dbReference type="PIRSF" id="PIRSF016578">
    <property type="entry name" value="HsaA"/>
    <property type="match status" value="1"/>
</dbReference>
<evidence type="ECO:0000259" key="3">
    <source>
        <dbReference type="Pfam" id="PF08028"/>
    </source>
</evidence>
<dbReference type="InterPro" id="IPR037069">
    <property type="entry name" value="AcylCoA_DH/ox_N_sf"/>
</dbReference>
<reference evidence="5" key="1">
    <citation type="submission" date="2017-09" db="EMBL/GenBank/DDBJ databases">
        <authorList>
            <person name="Varghese N."/>
            <person name="Submissions S."/>
        </authorList>
    </citation>
    <scope>NUCLEOTIDE SEQUENCE [LARGE SCALE GENOMIC DNA]</scope>
    <source>
        <strain evidence="5">CGMCC 1.8913</strain>
    </source>
</reference>